<keyword evidence="2" id="KW-1185">Reference proteome</keyword>
<organism evidence="1 2">
    <name type="scientific">Batillaria attramentaria</name>
    <dbReference type="NCBI Taxonomy" id="370345"/>
    <lineage>
        <taxon>Eukaryota</taxon>
        <taxon>Metazoa</taxon>
        <taxon>Spiralia</taxon>
        <taxon>Lophotrochozoa</taxon>
        <taxon>Mollusca</taxon>
        <taxon>Gastropoda</taxon>
        <taxon>Caenogastropoda</taxon>
        <taxon>Sorbeoconcha</taxon>
        <taxon>Cerithioidea</taxon>
        <taxon>Batillariidae</taxon>
        <taxon>Batillaria</taxon>
    </lineage>
</organism>
<dbReference type="AlphaFoldDB" id="A0ABD0JSL7"/>
<evidence type="ECO:0000313" key="1">
    <source>
        <dbReference type="EMBL" id="KAK7478101.1"/>
    </source>
</evidence>
<proteinExistence type="predicted"/>
<dbReference type="EMBL" id="JACVVK020000333">
    <property type="protein sequence ID" value="KAK7478101.1"/>
    <property type="molecule type" value="Genomic_DNA"/>
</dbReference>
<evidence type="ECO:0000313" key="2">
    <source>
        <dbReference type="Proteomes" id="UP001519460"/>
    </source>
</evidence>
<comment type="caution">
    <text evidence="1">The sequence shown here is derived from an EMBL/GenBank/DDBJ whole genome shotgun (WGS) entry which is preliminary data.</text>
</comment>
<dbReference type="Proteomes" id="UP001519460">
    <property type="component" value="Unassembled WGS sequence"/>
</dbReference>
<gene>
    <name evidence="1" type="ORF">BaRGS_00030636</name>
</gene>
<sequence>MQERLSNYQGMPSGSVGKKHLVFWRQYNFKITLLLAGTTIQLSGDAQWLSWNDYLTIRGYPVAQLVKKNTLCSGANITLLPFSVAGTTIQLSGDTQWLSWNDYPTIRGCPVAQPVGKTEAQCVFWC</sequence>
<accession>A0ABD0JSL7</accession>
<name>A0ABD0JSL7_9CAEN</name>
<reference evidence="1 2" key="1">
    <citation type="journal article" date="2023" name="Sci. Data">
        <title>Genome assembly of the Korean intertidal mud-creeper Batillaria attramentaria.</title>
        <authorList>
            <person name="Patra A.K."/>
            <person name="Ho P.T."/>
            <person name="Jun S."/>
            <person name="Lee S.J."/>
            <person name="Kim Y."/>
            <person name="Won Y.J."/>
        </authorList>
    </citation>
    <scope>NUCLEOTIDE SEQUENCE [LARGE SCALE GENOMIC DNA]</scope>
    <source>
        <strain evidence="1">Wonlab-2016</strain>
    </source>
</reference>
<protein>
    <submittedName>
        <fullName evidence="1">Uncharacterized protein</fullName>
    </submittedName>
</protein>